<accession>A0A916TIJ9</accession>
<dbReference type="EMBL" id="BMFA01000004">
    <property type="protein sequence ID" value="GGB45139.1"/>
    <property type="molecule type" value="Genomic_DNA"/>
</dbReference>
<reference evidence="3" key="1">
    <citation type="journal article" date="2014" name="Int. J. Syst. Evol. Microbiol.">
        <title>Complete genome sequence of Corynebacterium casei LMG S-19264T (=DSM 44701T), isolated from a smear-ripened cheese.</title>
        <authorList>
            <consortium name="US DOE Joint Genome Institute (JGI-PGF)"/>
            <person name="Walter F."/>
            <person name="Albersmeier A."/>
            <person name="Kalinowski J."/>
            <person name="Ruckert C."/>
        </authorList>
    </citation>
    <scope>NUCLEOTIDE SEQUENCE</scope>
    <source>
        <strain evidence="3">CGMCC 1.12426</strain>
    </source>
</reference>
<dbReference type="PANTHER" id="PTHR30388">
    <property type="entry name" value="ALDEHYDE OXIDOREDUCTASE MOLYBDENUM COFACTOR ASSEMBLY PROTEIN"/>
    <property type="match status" value="1"/>
</dbReference>
<comment type="caution">
    <text evidence="3">The sequence shown here is derived from an EMBL/GenBank/DDBJ whole genome shotgun (WGS) entry which is preliminary data.</text>
</comment>
<dbReference type="NCBIfam" id="TIGR02964">
    <property type="entry name" value="xanthine_xdhC"/>
    <property type="match status" value="1"/>
</dbReference>
<evidence type="ECO:0000313" key="4">
    <source>
        <dbReference type="Proteomes" id="UP000605148"/>
    </source>
</evidence>
<dbReference type="InterPro" id="IPR052698">
    <property type="entry name" value="MoCofactor_Util/Proc"/>
</dbReference>
<gene>
    <name evidence="3" type="ORF">GCM10011316_16450</name>
</gene>
<dbReference type="Pfam" id="PF13478">
    <property type="entry name" value="XdhC_C"/>
    <property type="match status" value="1"/>
</dbReference>
<dbReference type="Gene3D" id="3.40.50.720">
    <property type="entry name" value="NAD(P)-binding Rossmann-like Domain"/>
    <property type="match status" value="1"/>
</dbReference>
<dbReference type="Proteomes" id="UP000605148">
    <property type="component" value="Unassembled WGS sequence"/>
</dbReference>
<evidence type="ECO:0000259" key="1">
    <source>
        <dbReference type="Pfam" id="PF02625"/>
    </source>
</evidence>
<evidence type="ECO:0000259" key="2">
    <source>
        <dbReference type="Pfam" id="PF13478"/>
    </source>
</evidence>
<dbReference type="InterPro" id="IPR014308">
    <property type="entry name" value="Xanthine_DH_XdhC"/>
</dbReference>
<proteinExistence type="predicted"/>
<dbReference type="InterPro" id="IPR003777">
    <property type="entry name" value="XdhC_CoxI"/>
</dbReference>
<feature type="domain" description="XdhC Rossmann" evidence="2">
    <location>
        <begin position="164"/>
        <end position="306"/>
    </location>
</feature>
<evidence type="ECO:0000313" key="3">
    <source>
        <dbReference type="EMBL" id="GGB45139.1"/>
    </source>
</evidence>
<name>A0A916TIJ9_9HYPH</name>
<reference evidence="3" key="2">
    <citation type="submission" date="2020-09" db="EMBL/GenBank/DDBJ databases">
        <authorList>
            <person name="Sun Q."/>
            <person name="Zhou Y."/>
        </authorList>
    </citation>
    <scope>NUCLEOTIDE SEQUENCE</scope>
    <source>
        <strain evidence="3">CGMCC 1.12426</strain>
    </source>
</reference>
<dbReference type="PANTHER" id="PTHR30388:SF6">
    <property type="entry name" value="XANTHINE DEHYDROGENASE SUBUNIT A-RELATED"/>
    <property type="match status" value="1"/>
</dbReference>
<keyword evidence="4" id="KW-1185">Reference proteome</keyword>
<dbReference type="InterPro" id="IPR027051">
    <property type="entry name" value="XdhC_Rossmann_dom"/>
</dbReference>
<dbReference type="SUPFAM" id="SSF51735">
    <property type="entry name" value="NAD(P)-binding Rossmann-fold domains"/>
    <property type="match status" value="1"/>
</dbReference>
<dbReference type="OrthoDB" id="61481at2"/>
<protein>
    <submittedName>
        <fullName evidence="3">Xanthine dehydrogenase accessory protein XdhC</fullName>
    </submittedName>
</protein>
<organism evidence="3 4">
    <name type="scientific">Roseibium aquae</name>
    <dbReference type="NCBI Taxonomy" id="1323746"/>
    <lineage>
        <taxon>Bacteria</taxon>
        <taxon>Pseudomonadati</taxon>
        <taxon>Pseudomonadota</taxon>
        <taxon>Alphaproteobacteria</taxon>
        <taxon>Hyphomicrobiales</taxon>
        <taxon>Stappiaceae</taxon>
        <taxon>Roseibium</taxon>
    </lineage>
</organism>
<dbReference type="AlphaFoldDB" id="A0A916TIJ9"/>
<sequence length="331" mass="35188">MIVWAHIAETLETGAGCALVTVARAEGSTPREAGARMVVRQDGAFFGTIGGGSLEYEAIKWAREGLAEKVPGLTIKRMSLGPDLGQCCGGRTDIAIEVLGPGALDTARQLAAFERTGGRFSTVARIVDHGPIIRSIEEAPDSPDFELDGHGRLRERFGMDRRPVFLFGAGHVGRALVLALAPLPFQVTWIDSRAEQFPSAVPSNTQKRLVDRPAEVLAHAPASAFILAMTHSHAQDEDIMAAALAQQRFAYCGVIGSRTKRARFVKRLKQRGIPEAIVASMVCPIGLPSVRSKLPAAIAAGVAADLLLRDEAAHQQAGAGKGLAQQITHGQ</sequence>
<dbReference type="RefSeq" id="WP_150495634.1">
    <property type="nucleotide sequence ID" value="NZ_BMFA01000004.1"/>
</dbReference>
<feature type="domain" description="XdhC- CoxI" evidence="1">
    <location>
        <begin position="12"/>
        <end position="72"/>
    </location>
</feature>
<dbReference type="InterPro" id="IPR036291">
    <property type="entry name" value="NAD(P)-bd_dom_sf"/>
</dbReference>
<dbReference type="Pfam" id="PF02625">
    <property type="entry name" value="XdhC_CoxI"/>
    <property type="match status" value="1"/>
</dbReference>